<proteinExistence type="predicted"/>
<dbReference type="Pfam" id="PF00135">
    <property type="entry name" value="COesterase"/>
    <property type="match status" value="2"/>
</dbReference>
<comment type="caution">
    <text evidence="4">The sequence shown here is derived from an EMBL/GenBank/DDBJ whole genome shotgun (WGS) entry which is preliminary data.</text>
</comment>
<accession>A0A226DC43</accession>
<keyword evidence="5" id="KW-1185">Reference proteome</keyword>
<gene>
    <name evidence="4" type="ORF">Fcan01_22017</name>
</gene>
<feature type="chain" id="PRO_5012736817" evidence="2">
    <location>
        <begin position="22"/>
        <end position="570"/>
    </location>
</feature>
<dbReference type="PROSITE" id="PS00941">
    <property type="entry name" value="CARBOXYLESTERASE_B_2"/>
    <property type="match status" value="1"/>
</dbReference>
<sequence>MDLRFLITLSILGTIVSTTECLRKEQEWRRDKICGPTSPHLRGNPLLVETQSGKIQGVQSVSRGGKEFIKFLGIPFAQPPVGKLRFESPKPFGKWDGVLNATEYRRPCAYFDFFNKMQNGVEDCLYLNVLTPLNRSDDQLLPVLVYIHGLSFFFAGSLVYEGDYKMDHKIVIVTMDYRLGPLGFLNTNDGLIRGNMGLKDQNLALHWVQKNIRQFGGDPDLVTLSGTSVGAISVNHHLFSPRSKGLFSKAIMMSGSNLTPNGIMRSPKQTADNFIAKVNCTVGSRKDEVACLNNLNTSQILNGYRDMIWLSEGGWLSRDGGYLGVGGCLGKVVVWGAWLSEGAWLSAGGGYLGVGGYLGHPIRPLAPFVLLFSATNEIIQDDDTFIAEDPLETLKSGNFSKVPVIVGFAEFEMESLTAIYSGIPSESIQASDNFSFWAPEKLCFERNYKISEEIKQFYYHGDTTDITTGEKARQTSNLFSDRMFVSGVYKFAKLYSAHAPVFLYYHAWNHEPELRFANIFSGSHKNWTGNSNGEDSLLLFVRGDIKLDKGSRIFNLSEDLAELWTQFCNE</sequence>
<protein>
    <submittedName>
        <fullName evidence="4">Venom carboxylesterase-6</fullName>
    </submittedName>
</protein>
<dbReference type="EMBL" id="LNIX01000023">
    <property type="protein sequence ID" value="OXA43082.1"/>
    <property type="molecule type" value="Genomic_DNA"/>
</dbReference>
<evidence type="ECO:0000259" key="3">
    <source>
        <dbReference type="Pfam" id="PF00135"/>
    </source>
</evidence>
<keyword evidence="1" id="KW-0325">Glycoprotein</keyword>
<name>A0A226DC43_FOLCA</name>
<dbReference type="InterPro" id="IPR019819">
    <property type="entry name" value="Carboxylesterase_B_CS"/>
</dbReference>
<evidence type="ECO:0000256" key="1">
    <source>
        <dbReference type="ARBA" id="ARBA00023180"/>
    </source>
</evidence>
<evidence type="ECO:0000313" key="5">
    <source>
        <dbReference type="Proteomes" id="UP000198287"/>
    </source>
</evidence>
<dbReference type="InterPro" id="IPR002018">
    <property type="entry name" value="CarbesteraseB"/>
</dbReference>
<reference evidence="4 5" key="1">
    <citation type="submission" date="2015-12" db="EMBL/GenBank/DDBJ databases">
        <title>The genome of Folsomia candida.</title>
        <authorList>
            <person name="Faddeeva A."/>
            <person name="Derks M.F."/>
            <person name="Anvar Y."/>
            <person name="Smit S."/>
            <person name="Van Straalen N."/>
            <person name="Roelofs D."/>
        </authorList>
    </citation>
    <scope>NUCLEOTIDE SEQUENCE [LARGE SCALE GENOMIC DNA]</scope>
    <source>
        <strain evidence="4 5">VU population</strain>
        <tissue evidence="4">Whole body</tissue>
    </source>
</reference>
<dbReference type="SUPFAM" id="SSF53474">
    <property type="entry name" value="alpha/beta-Hydrolases"/>
    <property type="match status" value="1"/>
</dbReference>
<feature type="domain" description="Carboxylesterase type B" evidence="3">
    <location>
        <begin position="47"/>
        <end position="306"/>
    </location>
</feature>
<dbReference type="InterPro" id="IPR050309">
    <property type="entry name" value="Type-B_Carboxylest/Lipase"/>
</dbReference>
<dbReference type="Gene3D" id="3.40.50.1820">
    <property type="entry name" value="alpha/beta hydrolase"/>
    <property type="match status" value="1"/>
</dbReference>
<dbReference type="Proteomes" id="UP000198287">
    <property type="component" value="Unassembled WGS sequence"/>
</dbReference>
<dbReference type="OrthoDB" id="19653at2759"/>
<dbReference type="AlphaFoldDB" id="A0A226DC43"/>
<feature type="signal peptide" evidence="2">
    <location>
        <begin position="1"/>
        <end position="21"/>
    </location>
</feature>
<evidence type="ECO:0000313" key="4">
    <source>
        <dbReference type="EMBL" id="OXA43082.1"/>
    </source>
</evidence>
<evidence type="ECO:0000256" key="2">
    <source>
        <dbReference type="SAM" id="SignalP"/>
    </source>
</evidence>
<keyword evidence="2" id="KW-0732">Signal</keyword>
<feature type="domain" description="Carboxylesterase type B" evidence="3">
    <location>
        <begin position="382"/>
        <end position="569"/>
    </location>
</feature>
<dbReference type="OMA" id="ERFAFWY"/>
<dbReference type="PANTHER" id="PTHR11559">
    <property type="entry name" value="CARBOXYLESTERASE"/>
    <property type="match status" value="1"/>
</dbReference>
<dbReference type="InterPro" id="IPR029058">
    <property type="entry name" value="AB_hydrolase_fold"/>
</dbReference>
<organism evidence="4 5">
    <name type="scientific">Folsomia candida</name>
    <name type="common">Springtail</name>
    <dbReference type="NCBI Taxonomy" id="158441"/>
    <lineage>
        <taxon>Eukaryota</taxon>
        <taxon>Metazoa</taxon>
        <taxon>Ecdysozoa</taxon>
        <taxon>Arthropoda</taxon>
        <taxon>Hexapoda</taxon>
        <taxon>Collembola</taxon>
        <taxon>Entomobryomorpha</taxon>
        <taxon>Isotomoidea</taxon>
        <taxon>Isotomidae</taxon>
        <taxon>Proisotominae</taxon>
        <taxon>Folsomia</taxon>
    </lineage>
</organism>